<feature type="domain" description="ABC transmembrane type-1" evidence="6">
    <location>
        <begin position="80"/>
        <end position="292"/>
    </location>
</feature>
<evidence type="ECO:0000256" key="3">
    <source>
        <dbReference type="ARBA" id="ARBA00022989"/>
    </source>
</evidence>
<dbReference type="AlphaFoldDB" id="A0A537JVW8"/>
<evidence type="ECO:0000313" key="8">
    <source>
        <dbReference type="Proteomes" id="UP000318509"/>
    </source>
</evidence>
<dbReference type="PANTHER" id="PTHR43759">
    <property type="entry name" value="TREHALOSE TRANSPORT SYSTEM PERMEASE PROTEIN SUGA"/>
    <property type="match status" value="1"/>
</dbReference>
<dbReference type="InterPro" id="IPR052730">
    <property type="entry name" value="Sugar_ABC_transporter"/>
</dbReference>
<evidence type="ECO:0000256" key="4">
    <source>
        <dbReference type="ARBA" id="ARBA00023136"/>
    </source>
</evidence>
<keyword evidence="2 5" id="KW-0812">Transmembrane</keyword>
<sequence length="300" mass="32845">MPPSAGLGDRLSRLAQRHAPVIFPAPAVAVVALIIVYPVLYTGWMSLQEWFASSLTPPHFIGLANYAQILTADARFREAFFRTLYFAALVVAAETVLGVAMALLFNREFWGRGLIRTLSILPMVATPTAVALIFVMMYHPTLGVMNYLVTRVGLGPFTWTYSSRTALYALALVDVWEWTPLIMLIALAGLAALPKEPYESAVIDGATGLGTLRHITLPLLRPIIVVAILFRAIDAIKTFDIIFVMTQGGPANATETINLYLFNQAFAYFNMGYASAIAVALFAIVMGAALILMKVRRTAW</sequence>
<dbReference type="GO" id="GO:0055085">
    <property type="term" value="P:transmembrane transport"/>
    <property type="evidence" value="ECO:0007669"/>
    <property type="project" value="InterPro"/>
</dbReference>
<accession>A0A537JVW8</accession>
<dbReference type="EMBL" id="VBAK01000153">
    <property type="protein sequence ID" value="TMI87624.1"/>
    <property type="molecule type" value="Genomic_DNA"/>
</dbReference>
<dbReference type="SUPFAM" id="SSF161098">
    <property type="entry name" value="MetI-like"/>
    <property type="match status" value="1"/>
</dbReference>
<keyword evidence="4 5" id="KW-0472">Membrane</keyword>
<feature type="transmembrane region" description="Helical" evidence="5">
    <location>
        <begin position="21"/>
        <end position="40"/>
    </location>
</feature>
<feature type="transmembrane region" description="Helical" evidence="5">
    <location>
        <begin position="117"/>
        <end position="138"/>
    </location>
</feature>
<evidence type="ECO:0000313" key="7">
    <source>
        <dbReference type="EMBL" id="TMI87624.1"/>
    </source>
</evidence>
<evidence type="ECO:0000259" key="6">
    <source>
        <dbReference type="PROSITE" id="PS50928"/>
    </source>
</evidence>
<dbReference type="GO" id="GO:0005886">
    <property type="term" value="C:plasma membrane"/>
    <property type="evidence" value="ECO:0007669"/>
    <property type="project" value="UniProtKB-SubCell"/>
</dbReference>
<dbReference type="InterPro" id="IPR035906">
    <property type="entry name" value="MetI-like_sf"/>
</dbReference>
<comment type="caution">
    <text evidence="7">The sequence shown here is derived from an EMBL/GenBank/DDBJ whole genome shotgun (WGS) entry which is preliminary data.</text>
</comment>
<dbReference type="Pfam" id="PF00528">
    <property type="entry name" value="BPD_transp_1"/>
    <property type="match status" value="1"/>
</dbReference>
<evidence type="ECO:0000256" key="2">
    <source>
        <dbReference type="ARBA" id="ARBA00022692"/>
    </source>
</evidence>
<dbReference type="Gene3D" id="1.10.3720.10">
    <property type="entry name" value="MetI-like"/>
    <property type="match status" value="1"/>
</dbReference>
<feature type="transmembrane region" description="Helical" evidence="5">
    <location>
        <begin position="84"/>
        <end position="105"/>
    </location>
</feature>
<comment type="subcellular location">
    <subcellularLocation>
        <location evidence="5">Cell membrane</location>
        <topology evidence="5">Multi-pass membrane protein</topology>
    </subcellularLocation>
    <subcellularLocation>
        <location evidence="1">Membrane</location>
        <topology evidence="1">Multi-pass membrane protein</topology>
    </subcellularLocation>
</comment>
<protein>
    <submittedName>
        <fullName evidence="7">Sugar ABC transporter permease</fullName>
    </submittedName>
</protein>
<dbReference type="Proteomes" id="UP000318509">
    <property type="component" value="Unassembled WGS sequence"/>
</dbReference>
<gene>
    <name evidence="7" type="ORF">E6H00_15100</name>
</gene>
<keyword evidence="3 5" id="KW-1133">Transmembrane helix</keyword>
<dbReference type="PANTHER" id="PTHR43759:SF1">
    <property type="entry name" value="GLUCOSE IMPORT SYSTEM PERMEASE PROTEIN GLCT"/>
    <property type="match status" value="1"/>
</dbReference>
<dbReference type="CDD" id="cd06261">
    <property type="entry name" value="TM_PBP2"/>
    <property type="match status" value="1"/>
</dbReference>
<comment type="similarity">
    <text evidence="5">Belongs to the binding-protein-dependent transport system permease family.</text>
</comment>
<name>A0A537JVW8_9BACT</name>
<evidence type="ECO:0000256" key="1">
    <source>
        <dbReference type="ARBA" id="ARBA00004141"/>
    </source>
</evidence>
<organism evidence="7 8">
    <name type="scientific">Candidatus Segetimicrobium genomatis</name>
    <dbReference type="NCBI Taxonomy" id="2569760"/>
    <lineage>
        <taxon>Bacteria</taxon>
        <taxon>Bacillati</taxon>
        <taxon>Candidatus Sysuimicrobiota</taxon>
        <taxon>Candidatus Sysuimicrobiia</taxon>
        <taxon>Candidatus Sysuimicrobiales</taxon>
        <taxon>Candidatus Segetimicrobiaceae</taxon>
        <taxon>Candidatus Segetimicrobium</taxon>
    </lineage>
</organism>
<dbReference type="PROSITE" id="PS50928">
    <property type="entry name" value="ABC_TM1"/>
    <property type="match status" value="1"/>
</dbReference>
<keyword evidence="5" id="KW-0813">Transport</keyword>
<reference evidence="7 8" key="1">
    <citation type="journal article" date="2019" name="Nat. Microbiol.">
        <title>Mediterranean grassland soil C-N compound turnover is dependent on rainfall and depth, and is mediated by genomically divergent microorganisms.</title>
        <authorList>
            <person name="Diamond S."/>
            <person name="Andeer P.F."/>
            <person name="Li Z."/>
            <person name="Crits-Christoph A."/>
            <person name="Burstein D."/>
            <person name="Anantharaman K."/>
            <person name="Lane K.R."/>
            <person name="Thomas B.C."/>
            <person name="Pan C."/>
            <person name="Northen T.R."/>
            <person name="Banfield J.F."/>
        </authorList>
    </citation>
    <scope>NUCLEOTIDE SEQUENCE [LARGE SCALE GENOMIC DNA]</scope>
    <source>
        <strain evidence="7">NP_3</strain>
    </source>
</reference>
<dbReference type="InterPro" id="IPR000515">
    <property type="entry name" value="MetI-like"/>
</dbReference>
<feature type="transmembrane region" description="Helical" evidence="5">
    <location>
        <begin position="166"/>
        <end position="193"/>
    </location>
</feature>
<proteinExistence type="inferred from homology"/>
<evidence type="ECO:0000256" key="5">
    <source>
        <dbReference type="RuleBase" id="RU363032"/>
    </source>
</evidence>
<feature type="transmembrane region" description="Helical" evidence="5">
    <location>
        <begin position="265"/>
        <end position="292"/>
    </location>
</feature>